<dbReference type="Gene3D" id="2.60.120.40">
    <property type="match status" value="1"/>
</dbReference>
<comment type="caution">
    <text evidence="6">The sequence shown here is derived from an EMBL/GenBank/DDBJ whole genome shotgun (WGS) entry which is preliminary data.</text>
</comment>
<dbReference type="AlphaFoldDB" id="A0ABD3VHQ2"/>
<evidence type="ECO:0000256" key="3">
    <source>
        <dbReference type="ARBA" id="ARBA00022729"/>
    </source>
</evidence>
<dbReference type="Proteomes" id="UP001634394">
    <property type="component" value="Unassembled WGS sequence"/>
</dbReference>
<feature type="domain" description="C1q" evidence="5">
    <location>
        <begin position="83"/>
        <end position="223"/>
    </location>
</feature>
<proteinExistence type="predicted"/>
<dbReference type="Pfam" id="PF00386">
    <property type="entry name" value="C1q"/>
    <property type="match status" value="1"/>
</dbReference>
<feature type="coiled-coil region" evidence="4">
    <location>
        <begin position="56"/>
        <end position="83"/>
    </location>
</feature>
<dbReference type="SMART" id="SM00110">
    <property type="entry name" value="C1Q"/>
    <property type="match status" value="1"/>
</dbReference>
<evidence type="ECO:0000256" key="1">
    <source>
        <dbReference type="ARBA" id="ARBA00004613"/>
    </source>
</evidence>
<evidence type="ECO:0000259" key="5">
    <source>
        <dbReference type="PROSITE" id="PS50871"/>
    </source>
</evidence>
<dbReference type="PROSITE" id="PS50871">
    <property type="entry name" value="C1Q"/>
    <property type="match status" value="1"/>
</dbReference>
<evidence type="ECO:0000313" key="6">
    <source>
        <dbReference type="EMBL" id="KAL3860273.1"/>
    </source>
</evidence>
<dbReference type="PRINTS" id="PR00007">
    <property type="entry name" value="COMPLEMNTC1Q"/>
</dbReference>
<comment type="subcellular location">
    <subcellularLocation>
        <location evidence="1">Secreted</location>
    </subcellularLocation>
</comment>
<evidence type="ECO:0000256" key="2">
    <source>
        <dbReference type="ARBA" id="ARBA00022525"/>
    </source>
</evidence>
<evidence type="ECO:0000313" key="7">
    <source>
        <dbReference type="Proteomes" id="UP001634394"/>
    </source>
</evidence>
<dbReference type="InterPro" id="IPR050822">
    <property type="entry name" value="Cerebellin_Synaptic_Org"/>
</dbReference>
<dbReference type="InterPro" id="IPR008983">
    <property type="entry name" value="Tumour_necrosis_fac-like_dom"/>
</dbReference>
<keyword evidence="7" id="KW-1185">Reference proteome</keyword>
<dbReference type="SUPFAM" id="SSF49842">
    <property type="entry name" value="TNF-like"/>
    <property type="match status" value="1"/>
</dbReference>
<dbReference type="PANTHER" id="PTHR22923:SF116">
    <property type="entry name" value="C1Q DOMAIN-CONTAINING PROTEIN"/>
    <property type="match status" value="1"/>
</dbReference>
<dbReference type="EMBL" id="JBJQND010000012">
    <property type="protein sequence ID" value="KAL3860273.1"/>
    <property type="molecule type" value="Genomic_DNA"/>
</dbReference>
<keyword evidence="2" id="KW-0964">Secreted</keyword>
<dbReference type="InterPro" id="IPR001073">
    <property type="entry name" value="C1q_dom"/>
</dbReference>
<sequence length="223" mass="24377">MTPSLANTCKLAFMFCVYTARGGGYVDKRLLLQGEPDLAQLVHTMKTEIDTLSSTVRNLSNTVHNLTTTNQAQEEKIKALEAGSYNLPAFMAALSGDLLHCSPNQHVVFDNVILNVGDVYNSLNGFFRAPVSGTYQFSLTLSEPNNGGQYHVLIRKGKSSTIIGFLFSDQSTLWAQRSTSVLTQLAVGEDVWVSCLQNETHIAGGAGNVYKYFSHFSGFLVSH</sequence>
<protein>
    <recommendedName>
        <fullName evidence="5">C1q domain-containing protein</fullName>
    </recommendedName>
</protein>
<dbReference type="GO" id="GO:0005576">
    <property type="term" value="C:extracellular region"/>
    <property type="evidence" value="ECO:0007669"/>
    <property type="project" value="UniProtKB-SubCell"/>
</dbReference>
<keyword evidence="4" id="KW-0175">Coiled coil</keyword>
<name>A0ABD3VHQ2_SINWO</name>
<evidence type="ECO:0000256" key="4">
    <source>
        <dbReference type="SAM" id="Coils"/>
    </source>
</evidence>
<accession>A0ABD3VHQ2</accession>
<reference evidence="6 7" key="1">
    <citation type="submission" date="2024-11" db="EMBL/GenBank/DDBJ databases">
        <title>Chromosome-level genome assembly of the freshwater bivalve Anodonta woodiana.</title>
        <authorList>
            <person name="Chen X."/>
        </authorList>
    </citation>
    <scope>NUCLEOTIDE SEQUENCE [LARGE SCALE GENOMIC DNA]</scope>
    <source>
        <strain evidence="6">MN2024</strain>
        <tissue evidence="6">Gills</tissue>
    </source>
</reference>
<gene>
    <name evidence="6" type="ORF">ACJMK2_010416</name>
</gene>
<dbReference type="PANTHER" id="PTHR22923">
    <property type="entry name" value="CEREBELLIN-RELATED"/>
    <property type="match status" value="1"/>
</dbReference>
<keyword evidence="3" id="KW-0732">Signal</keyword>
<organism evidence="6 7">
    <name type="scientific">Sinanodonta woodiana</name>
    <name type="common">Chinese pond mussel</name>
    <name type="synonym">Anodonta woodiana</name>
    <dbReference type="NCBI Taxonomy" id="1069815"/>
    <lineage>
        <taxon>Eukaryota</taxon>
        <taxon>Metazoa</taxon>
        <taxon>Spiralia</taxon>
        <taxon>Lophotrochozoa</taxon>
        <taxon>Mollusca</taxon>
        <taxon>Bivalvia</taxon>
        <taxon>Autobranchia</taxon>
        <taxon>Heteroconchia</taxon>
        <taxon>Palaeoheterodonta</taxon>
        <taxon>Unionida</taxon>
        <taxon>Unionoidea</taxon>
        <taxon>Unionidae</taxon>
        <taxon>Unioninae</taxon>
        <taxon>Sinanodonta</taxon>
    </lineage>
</organism>